<dbReference type="PROSITE" id="PS50885">
    <property type="entry name" value="HAMP"/>
    <property type="match status" value="1"/>
</dbReference>
<dbReference type="Pfam" id="PF00672">
    <property type="entry name" value="HAMP"/>
    <property type="match status" value="1"/>
</dbReference>
<dbReference type="Gene3D" id="3.30.565.10">
    <property type="entry name" value="Histidine kinase-like ATPase, C-terminal domain"/>
    <property type="match status" value="1"/>
</dbReference>
<dbReference type="SUPFAM" id="SSF47384">
    <property type="entry name" value="Homodimeric domain of signal transducing histidine kinase"/>
    <property type="match status" value="1"/>
</dbReference>
<evidence type="ECO:0000256" key="7">
    <source>
        <dbReference type="SAM" id="Coils"/>
    </source>
</evidence>
<dbReference type="InterPro" id="IPR036890">
    <property type="entry name" value="HATPase_C_sf"/>
</dbReference>
<dbReference type="InterPro" id="IPR005467">
    <property type="entry name" value="His_kinase_dom"/>
</dbReference>
<keyword evidence="7" id="KW-0175">Coiled coil</keyword>
<evidence type="ECO:0000256" key="4">
    <source>
        <dbReference type="ARBA" id="ARBA00022553"/>
    </source>
</evidence>
<keyword evidence="6" id="KW-0418">Kinase</keyword>
<reference evidence="11 12" key="1">
    <citation type="journal article" date="2019" name="Int. J. Syst. Evol. Microbiol.">
        <title>Undibacterium piscinae sp. nov., isolated from Korean shiner intestine.</title>
        <authorList>
            <person name="Lee S.Y."/>
            <person name="Kang W."/>
            <person name="Kim P.S."/>
            <person name="Kim H.S."/>
            <person name="Sung H."/>
            <person name="Shin N.R."/>
            <person name="Whon T.W."/>
            <person name="Yun J.H."/>
            <person name="Lee J.Y."/>
            <person name="Lee J.Y."/>
            <person name="Jung M.J."/>
            <person name="Jeong Y.S."/>
            <person name="Tak E.J."/>
            <person name="Han J.E."/>
            <person name="Hyun D.W."/>
            <person name="Kang M.S."/>
            <person name="Lee K.E."/>
            <person name="Lee B.H."/>
            <person name="Bae J.W."/>
        </authorList>
    </citation>
    <scope>NUCLEOTIDE SEQUENCE [LARGE SCALE GENOMIC DNA]</scope>
    <source>
        <strain evidence="11 12">S11R28</strain>
    </source>
</reference>
<dbReference type="CDD" id="cd00075">
    <property type="entry name" value="HATPase"/>
    <property type="match status" value="1"/>
</dbReference>
<dbReference type="SMART" id="SM00304">
    <property type="entry name" value="HAMP"/>
    <property type="match status" value="1"/>
</dbReference>
<dbReference type="CDD" id="cd06225">
    <property type="entry name" value="HAMP"/>
    <property type="match status" value="1"/>
</dbReference>
<feature type="coiled-coil region" evidence="7">
    <location>
        <begin position="302"/>
        <end position="357"/>
    </location>
</feature>
<dbReference type="KEGG" id="upi:EJG51_007895"/>
<feature type="domain" description="HAMP" evidence="10">
    <location>
        <begin position="142"/>
        <end position="194"/>
    </location>
</feature>
<dbReference type="SMART" id="SM00387">
    <property type="entry name" value="HATPase_c"/>
    <property type="match status" value="1"/>
</dbReference>
<evidence type="ECO:0000259" key="10">
    <source>
        <dbReference type="PROSITE" id="PS50885"/>
    </source>
</evidence>
<name>A0A6M4A3W6_9BURK</name>
<evidence type="ECO:0000313" key="11">
    <source>
        <dbReference type="EMBL" id="QJQ05783.1"/>
    </source>
</evidence>
<dbReference type="Pfam" id="PF02518">
    <property type="entry name" value="HATPase_c"/>
    <property type="match status" value="1"/>
</dbReference>
<dbReference type="SUPFAM" id="SSF158472">
    <property type="entry name" value="HAMP domain-like"/>
    <property type="match status" value="1"/>
</dbReference>
<keyword evidence="8" id="KW-0812">Transmembrane</keyword>
<comment type="subcellular location">
    <subcellularLocation>
        <location evidence="2">Membrane</location>
    </subcellularLocation>
</comment>
<keyword evidence="8" id="KW-1133">Transmembrane helix</keyword>
<evidence type="ECO:0000313" key="12">
    <source>
        <dbReference type="Proteomes" id="UP000274350"/>
    </source>
</evidence>
<dbReference type="AlphaFoldDB" id="A0A6M4A3W6"/>
<evidence type="ECO:0000259" key="9">
    <source>
        <dbReference type="PROSITE" id="PS50109"/>
    </source>
</evidence>
<evidence type="ECO:0000256" key="3">
    <source>
        <dbReference type="ARBA" id="ARBA00012438"/>
    </source>
</evidence>
<sequence>MASNLATSVRTTSEIIHLGIAPYAVERRFDILQDFFNELISGSNEGLRYIVVLDENKKSLIATGISIQELPAPSKNAQEAIAKGIYHVRQPVLLSGNHIGEVQFGLSTLGVLDLLERMIRVALLVSLCGILLTSLLLAVFGHRIKRRFGMLISATQEIVSGNYQKKVPEHGKDELSHLASHFNAMSRALEVREKKFVAVFNAAPVPMFLFTKDAQTRLYHRTEHNLASRQTFGELSELNPTLLPCSADDNGRLMQKLEQDSRLPPTELNLHLTDGNSHPCLVSGQCFDVDNISYLILAAMDIADLRMAQNELQGLNRELEQRVEQRTTELEQRNHELDSALQTIRHAQEQLIQSEKLSSLGSMVAGVAHELNTPIGNSLTVASALLYNQKQFKEETAGGVRKSELDAHLEENQLAGELLVRNLQRAAELITSFKAVSVDRTSSQRRKFPVSEIIEEIILSMSPMFRSSGIKIECELNNEIQMDSFPGPLGQIISNLVSNALTHGINPGIGERISIHTHMLDKDHLMLSVSDDGAGIPAEHLGKIFDPFFTTKLGQGGSGLGLNIVYNLVTGLLGGQIQVKSSVGQGSEFFITLPLSAPVDEKKNDAA</sequence>
<dbReference type="Gene3D" id="6.10.340.10">
    <property type="match status" value="1"/>
</dbReference>
<evidence type="ECO:0000256" key="2">
    <source>
        <dbReference type="ARBA" id="ARBA00004370"/>
    </source>
</evidence>
<protein>
    <recommendedName>
        <fullName evidence="3">histidine kinase</fullName>
        <ecNumber evidence="3">2.7.13.3</ecNumber>
    </recommendedName>
</protein>
<evidence type="ECO:0000256" key="5">
    <source>
        <dbReference type="ARBA" id="ARBA00022679"/>
    </source>
</evidence>
<proteinExistence type="predicted"/>
<dbReference type="InterPro" id="IPR003660">
    <property type="entry name" value="HAMP_dom"/>
</dbReference>
<dbReference type="EC" id="2.7.13.3" evidence="3"/>
<keyword evidence="12" id="KW-1185">Reference proteome</keyword>
<keyword evidence="4" id="KW-0597">Phosphoprotein</keyword>
<dbReference type="InterPro" id="IPR003594">
    <property type="entry name" value="HATPase_dom"/>
</dbReference>
<keyword evidence="8" id="KW-0472">Membrane</keyword>
<comment type="catalytic activity">
    <reaction evidence="1">
        <text>ATP + protein L-histidine = ADP + protein N-phospho-L-histidine.</text>
        <dbReference type="EC" id="2.7.13.3"/>
    </reaction>
</comment>
<dbReference type="PANTHER" id="PTHR43065">
    <property type="entry name" value="SENSOR HISTIDINE KINASE"/>
    <property type="match status" value="1"/>
</dbReference>
<gene>
    <name evidence="11" type="ORF">EJG51_007895</name>
</gene>
<dbReference type="PANTHER" id="PTHR43065:SF47">
    <property type="match status" value="1"/>
</dbReference>
<dbReference type="GO" id="GO:0000155">
    <property type="term" value="F:phosphorelay sensor kinase activity"/>
    <property type="evidence" value="ECO:0007669"/>
    <property type="project" value="InterPro"/>
</dbReference>
<feature type="domain" description="Histidine kinase" evidence="9">
    <location>
        <begin position="366"/>
        <end position="597"/>
    </location>
</feature>
<dbReference type="Gene3D" id="1.10.287.130">
    <property type="match status" value="1"/>
</dbReference>
<organism evidence="11 12">
    <name type="scientific">Undibacterium piscinae</name>
    <dbReference type="NCBI Taxonomy" id="2495591"/>
    <lineage>
        <taxon>Bacteria</taxon>
        <taxon>Pseudomonadati</taxon>
        <taxon>Pseudomonadota</taxon>
        <taxon>Betaproteobacteria</taxon>
        <taxon>Burkholderiales</taxon>
        <taxon>Oxalobacteraceae</taxon>
        <taxon>Undibacterium</taxon>
    </lineage>
</organism>
<dbReference type="Proteomes" id="UP000274350">
    <property type="component" value="Chromosome"/>
</dbReference>
<evidence type="ECO:0000256" key="1">
    <source>
        <dbReference type="ARBA" id="ARBA00000085"/>
    </source>
</evidence>
<dbReference type="OrthoDB" id="9177862at2"/>
<feature type="transmembrane region" description="Helical" evidence="8">
    <location>
        <begin position="118"/>
        <end position="140"/>
    </location>
</feature>
<evidence type="ECO:0000256" key="6">
    <source>
        <dbReference type="ARBA" id="ARBA00022777"/>
    </source>
</evidence>
<dbReference type="PROSITE" id="PS50109">
    <property type="entry name" value="HIS_KIN"/>
    <property type="match status" value="1"/>
</dbReference>
<dbReference type="InterPro" id="IPR036097">
    <property type="entry name" value="HisK_dim/P_sf"/>
</dbReference>
<dbReference type="EMBL" id="CP051152">
    <property type="protein sequence ID" value="QJQ05783.1"/>
    <property type="molecule type" value="Genomic_DNA"/>
</dbReference>
<keyword evidence="5" id="KW-0808">Transferase</keyword>
<dbReference type="SUPFAM" id="SSF55874">
    <property type="entry name" value="ATPase domain of HSP90 chaperone/DNA topoisomerase II/histidine kinase"/>
    <property type="match status" value="1"/>
</dbReference>
<dbReference type="PRINTS" id="PR00344">
    <property type="entry name" value="BCTRLSENSOR"/>
</dbReference>
<dbReference type="InterPro" id="IPR004358">
    <property type="entry name" value="Sig_transdc_His_kin-like_C"/>
</dbReference>
<evidence type="ECO:0000256" key="8">
    <source>
        <dbReference type="SAM" id="Phobius"/>
    </source>
</evidence>
<accession>A0A6M4A3W6</accession>
<dbReference type="GO" id="GO:0016020">
    <property type="term" value="C:membrane"/>
    <property type="evidence" value="ECO:0007669"/>
    <property type="project" value="UniProtKB-SubCell"/>
</dbReference>